<proteinExistence type="predicted"/>
<reference evidence="1" key="1">
    <citation type="submission" date="2016-10" db="EMBL/GenBank/DDBJ databases">
        <title>Sequence of Gallionella enrichment culture.</title>
        <authorList>
            <person name="Poehlein A."/>
            <person name="Muehling M."/>
            <person name="Daniel R."/>
        </authorList>
    </citation>
    <scope>NUCLEOTIDE SEQUENCE</scope>
</reference>
<gene>
    <name evidence="1" type="ORF">GALL_397690</name>
</gene>
<comment type="caution">
    <text evidence="1">The sequence shown here is derived from an EMBL/GenBank/DDBJ whole genome shotgun (WGS) entry which is preliminary data.</text>
</comment>
<dbReference type="Gene3D" id="1.20.120.1490">
    <property type="match status" value="1"/>
</dbReference>
<dbReference type="Pfam" id="PF07813">
    <property type="entry name" value="LTXXQ"/>
    <property type="match status" value="1"/>
</dbReference>
<dbReference type="AlphaFoldDB" id="A0A1J5QEV1"/>
<dbReference type="GO" id="GO:0042597">
    <property type="term" value="C:periplasmic space"/>
    <property type="evidence" value="ECO:0007669"/>
    <property type="project" value="InterPro"/>
</dbReference>
<evidence type="ECO:0000313" key="1">
    <source>
        <dbReference type="EMBL" id="OIQ78519.1"/>
    </source>
</evidence>
<dbReference type="EMBL" id="MLJW01001384">
    <property type="protein sequence ID" value="OIQ78519.1"/>
    <property type="molecule type" value="Genomic_DNA"/>
</dbReference>
<organism evidence="1">
    <name type="scientific">mine drainage metagenome</name>
    <dbReference type="NCBI Taxonomy" id="410659"/>
    <lineage>
        <taxon>unclassified sequences</taxon>
        <taxon>metagenomes</taxon>
        <taxon>ecological metagenomes</taxon>
    </lineage>
</organism>
<accession>A0A1J5QEV1</accession>
<evidence type="ECO:0008006" key="2">
    <source>
        <dbReference type="Google" id="ProtNLM"/>
    </source>
</evidence>
<dbReference type="InterPro" id="IPR012899">
    <property type="entry name" value="LTXXQ"/>
</dbReference>
<name>A0A1J5QEV1_9ZZZZ</name>
<protein>
    <recommendedName>
        <fullName evidence="2">Periplasmic heavy metal sensor</fullName>
    </recommendedName>
</protein>
<sequence>MMGGGYGGGYGGYGMGPGMMGGGYGGYGMGPGMMGGGYGGYRLGAILNLTDAQQKKIQAIEDAQAKKQWGLMTTLHDEMLSAERNSGSDDVNVDAIMKGAKSIADTRLEMLRNRLETGKEIRAVLTKEQQQKLQQMRGWGWQ</sequence>